<comment type="similarity">
    <text evidence="1 4">Belongs to the fatty acyl-CoA reductase family.</text>
</comment>
<dbReference type="PANTHER" id="PTHR11011">
    <property type="entry name" value="MALE STERILITY PROTEIN 2-RELATED"/>
    <property type="match status" value="1"/>
</dbReference>
<evidence type="ECO:0000259" key="6">
    <source>
        <dbReference type="Pfam" id="PF07993"/>
    </source>
</evidence>
<organism evidence="7 8">
    <name type="scientific">Aedes aegypti</name>
    <name type="common">Yellowfever mosquito</name>
    <name type="synonym">Culex aegypti</name>
    <dbReference type="NCBI Taxonomy" id="7159"/>
    <lineage>
        <taxon>Eukaryota</taxon>
        <taxon>Metazoa</taxon>
        <taxon>Ecdysozoa</taxon>
        <taxon>Arthropoda</taxon>
        <taxon>Hexapoda</taxon>
        <taxon>Insecta</taxon>
        <taxon>Pterygota</taxon>
        <taxon>Neoptera</taxon>
        <taxon>Endopterygota</taxon>
        <taxon>Diptera</taxon>
        <taxon>Nematocera</taxon>
        <taxon>Culicoidea</taxon>
        <taxon>Culicidae</taxon>
        <taxon>Culicinae</taxon>
        <taxon>Aedini</taxon>
        <taxon>Aedes</taxon>
        <taxon>Stegomyia</taxon>
    </lineage>
</organism>
<keyword evidence="3 4" id="KW-0443">Lipid metabolism</keyword>
<protein>
    <recommendedName>
        <fullName evidence="4">Fatty acyl-CoA reductase</fullName>
        <ecNumber evidence="4">1.2.1.84</ecNumber>
    </recommendedName>
</protein>
<sequence length="461" mass="53400">MFCDSRSNKVLDFYRGSTVLVAGGTGFVGKALLEKILRSLDVKKVYLLVRKKCGVCAEDRLRQLLEDRLFDQMREQVKKVEAVEVDYDLECFGLDDDVAEMLQKEVESVFYCVADVSFNRPLKEAFQTNVLIGKYMLKWCLSFPNLRSFVHTSTFYSECTKNFVDEKIADDLPFGSYKLCMKMLTSLSSEECENIRDSMLGDYPNTYTFTKKLAEIMIQKEFAGDLPIGVYRPPVVSPTYREPQPGWTDNMFGVGSFISSKFDGVGRVILGDLNQISNNAPLDCCVNAMLVCGYDVSLRRSSCCQSEPELTVYNHVSKMSKCTNGDVLRYMAESRSSFWQRWDWKYLFTSTTTKWIYYYLLHLCYWYAGLKDLVTVRLKGANGRDHYHYRRSLKHFASYNQAVAFAMCRSWSSYNKNLINLKRHLNEKELEMFYFDLDDVDWPQYIKSCVDGISLLLHKQL</sequence>
<feature type="domain" description="Thioester reductase (TE)" evidence="6">
    <location>
        <begin position="21"/>
        <end position="289"/>
    </location>
</feature>
<dbReference type="GO" id="GO:0102965">
    <property type="term" value="F:alcohol-forming long-chain fatty acyl-CoA reductase activity"/>
    <property type="evidence" value="ECO:0007669"/>
    <property type="project" value="UniProtKB-EC"/>
</dbReference>
<dbReference type="PhylomeDB" id="Q17MY7"/>
<evidence type="ECO:0000256" key="3">
    <source>
        <dbReference type="ARBA" id="ARBA00023098"/>
    </source>
</evidence>
<dbReference type="Gene3D" id="3.40.50.720">
    <property type="entry name" value="NAD(P)-binding Rossmann-like Domain"/>
    <property type="match status" value="1"/>
</dbReference>
<evidence type="ECO:0000313" key="8">
    <source>
        <dbReference type="Proteomes" id="UP000682892"/>
    </source>
</evidence>
<dbReference type="EMBL" id="CH477203">
    <property type="protein sequence ID" value="EAT48015.1"/>
    <property type="molecule type" value="Genomic_DNA"/>
</dbReference>
<dbReference type="InterPro" id="IPR036291">
    <property type="entry name" value="NAD(P)-bd_dom_sf"/>
</dbReference>
<keyword evidence="4" id="KW-0521">NADP</keyword>
<evidence type="ECO:0000313" key="7">
    <source>
        <dbReference type="EMBL" id="EAT48015.1"/>
    </source>
</evidence>
<evidence type="ECO:0000256" key="2">
    <source>
        <dbReference type="ARBA" id="ARBA00022516"/>
    </source>
</evidence>
<evidence type="ECO:0000259" key="5">
    <source>
        <dbReference type="Pfam" id="PF03015"/>
    </source>
</evidence>
<accession>Q17MY7</accession>
<dbReference type="Pfam" id="PF03015">
    <property type="entry name" value="Sterile"/>
    <property type="match status" value="1"/>
</dbReference>
<dbReference type="GO" id="GO:0035336">
    <property type="term" value="P:long-chain fatty-acyl-CoA metabolic process"/>
    <property type="evidence" value="ECO:0007669"/>
    <property type="project" value="TreeGrafter"/>
</dbReference>
<dbReference type="PaxDb" id="7159-AAEL000882-PA"/>
<reference evidence="7" key="2">
    <citation type="journal article" date="2007" name="Science">
        <title>Genome sequence of Aedes aegypti, a major arbovirus vector.</title>
        <authorList>
            <person name="Nene V."/>
            <person name="Wortman J.R."/>
            <person name="Lawson D."/>
            <person name="Haas B."/>
            <person name="Kodira C."/>
            <person name="Tu Z.J."/>
            <person name="Loftus B."/>
            <person name="Xi Z."/>
            <person name="Megy K."/>
            <person name="Grabherr M."/>
            <person name="Ren Q."/>
            <person name="Zdobnov E.M."/>
            <person name="Lobo N.F."/>
            <person name="Campbell K.S."/>
            <person name="Brown S.E."/>
            <person name="Bonaldo M.F."/>
            <person name="Zhu J."/>
            <person name="Sinkins S.P."/>
            <person name="Hogenkamp D.G."/>
            <person name="Amedeo P."/>
            <person name="Arensburger P."/>
            <person name="Atkinson P.W."/>
            <person name="Bidwell S."/>
            <person name="Biedler J."/>
            <person name="Birney E."/>
            <person name="Bruggner R.V."/>
            <person name="Costas J."/>
            <person name="Coy M.R."/>
            <person name="Crabtree J."/>
            <person name="Crawford M."/>
            <person name="Debruyn B."/>
            <person name="Decaprio D."/>
            <person name="Eiglmeier K."/>
            <person name="Eisenstadt E."/>
            <person name="El-Dorry H."/>
            <person name="Gelbart W.M."/>
            <person name="Gomes S.L."/>
            <person name="Hammond M."/>
            <person name="Hannick L.I."/>
            <person name="Hogan J.R."/>
            <person name="Holmes M.H."/>
            <person name="Jaffe D."/>
            <person name="Johnston J.S."/>
            <person name="Kennedy R.C."/>
            <person name="Koo H."/>
            <person name="Kravitz S."/>
            <person name="Kriventseva E.V."/>
            <person name="Kulp D."/>
            <person name="Labutti K."/>
            <person name="Lee E."/>
            <person name="Li S."/>
            <person name="Lovin D.D."/>
            <person name="Mao C."/>
            <person name="Mauceli E."/>
            <person name="Menck C.F."/>
            <person name="Miller J.R."/>
            <person name="Montgomery P."/>
            <person name="Mori A."/>
            <person name="Nascimento A.L."/>
            <person name="Naveira H.F."/>
            <person name="Nusbaum C."/>
            <person name="O'leary S."/>
            <person name="Orvis J."/>
            <person name="Pertea M."/>
            <person name="Quesneville H."/>
            <person name="Reidenbach K.R."/>
            <person name="Rogers Y.H."/>
            <person name="Roth C.W."/>
            <person name="Schneider J.R."/>
            <person name="Schatz M."/>
            <person name="Shumway M."/>
            <person name="Stanke M."/>
            <person name="Stinson E.O."/>
            <person name="Tubio J.M."/>
            <person name="Vanzee J.P."/>
            <person name="Verjovski-Almeida S."/>
            <person name="Werner D."/>
            <person name="White O."/>
            <person name="Wyder S."/>
            <person name="Zeng Q."/>
            <person name="Zhao Q."/>
            <person name="Zhao Y."/>
            <person name="Hill C.A."/>
            <person name="Raikhel A.S."/>
            <person name="Soares M.B."/>
            <person name="Knudson D.L."/>
            <person name="Lee N.H."/>
            <person name="Galagan J."/>
            <person name="Salzberg S.L."/>
            <person name="Paulsen I.T."/>
            <person name="Dimopoulos G."/>
            <person name="Collins F.H."/>
            <person name="Birren B."/>
            <person name="Fraser-Liggett C.M."/>
            <person name="Severson D.W."/>
        </authorList>
    </citation>
    <scope>NUCLEOTIDE SEQUENCE [LARGE SCALE GENOMIC DNA]</scope>
    <source>
        <strain evidence="7">Liverpool</strain>
    </source>
</reference>
<dbReference type="InterPro" id="IPR033640">
    <property type="entry name" value="FAR_C"/>
</dbReference>
<evidence type="ECO:0000256" key="4">
    <source>
        <dbReference type="RuleBase" id="RU363097"/>
    </source>
</evidence>
<dbReference type="eggNOG" id="KOG1221">
    <property type="taxonomic scope" value="Eukaryota"/>
</dbReference>
<dbReference type="Pfam" id="PF07993">
    <property type="entry name" value="NAD_binding_4"/>
    <property type="match status" value="1"/>
</dbReference>
<reference evidence="7" key="3">
    <citation type="submission" date="2012-09" db="EMBL/GenBank/DDBJ databases">
        <authorList>
            <consortium name="VectorBase"/>
        </authorList>
    </citation>
    <scope>NUCLEOTIDE SEQUENCE</scope>
    <source>
        <strain evidence="7">Liverpool</strain>
    </source>
</reference>
<feature type="domain" description="Fatty acyl-CoA reductase C-terminal" evidence="5">
    <location>
        <begin position="391"/>
        <end position="459"/>
    </location>
</feature>
<keyword evidence="2 4" id="KW-0444">Lipid biosynthesis</keyword>
<dbReference type="GO" id="GO:0005777">
    <property type="term" value="C:peroxisome"/>
    <property type="evidence" value="ECO:0007669"/>
    <property type="project" value="TreeGrafter"/>
</dbReference>
<keyword evidence="4" id="KW-0560">Oxidoreductase</keyword>
<dbReference type="SUPFAM" id="SSF51735">
    <property type="entry name" value="NAD(P)-binding Rossmann-fold domains"/>
    <property type="match status" value="1"/>
</dbReference>
<reference evidence="7" key="1">
    <citation type="submission" date="2005-10" db="EMBL/GenBank/DDBJ databases">
        <authorList>
            <person name="Loftus B.J."/>
            <person name="Nene V.M."/>
            <person name="Hannick L.I."/>
            <person name="Bidwell S."/>
            <person name="Haas B."/>
            <person name="Amedeo P."/>
            <person name="Orvis J."/>
            <person name="Wortman J.R."/>
            <person name="White O.R."/>
            <person name="Salzberg S."/>
            <person name="Shumway M."/>
            <person name="Koo H."/>
            <person name="Zhao Y."/>
            <person name="Holmes M."/>
            <person name="Miller J."/>
            <person name="Schatz M."/>
            <person name="Pop M."/>
            <person name="Pai G."/>
            <person name="Utterback T."/>
            <person name="Rogers Y.-H."/>
            <person name="Kravitz S."/>
            <person name="Fraser C.M."/>
        </authorList>
    </citation>
    <scope>NUCLEOTIDE SEQUENCE</scope>
    <source>
        <strain evidence="7">Liverpool</strain>
    </source>
</reference>
<dbReference type="EC" id="1.2.1.84" evidence="4"/>
<dbReference type="OMA" id="FYSECTK"/>
<dbReference type="PANTHER" id="PTHR11011:SF81">
    <property type="entry name" value="FATTY ACYL-COA REDUCTASE"/>
    <property type="match status" value="1"/>
</dbReference>
<dbReference type="HOGENOM" id="CLU_024661_0_1_1"/>
<name>Q17MY7_AEDAE</name>
<dbReference type="AlphaFoldDB" id="Q17MY7"/>
<dbReference type="GO" id="GO:0080019">
    <property type="term" value="F:alcohol-forming very long-chain fatty acyl-CoA reductase activity"/>
    <property type="evidence" value="ECO:0007669"/>
    <property type="project" value="InterPro"/>
</dbReference>
<gene>
    <name evidence="7" type="ORF">AaeL_AAEL000882</name>
</gene>
<comment type="catalytic activity">
    <reaction evidence="4">
        <text>a long-chain fatty acyl-CoA + 2 NADPH + 2 H(+) = a long-chain primary fatty alcohol + 2 NADP(+) + CoA</text>
        <dbReference type="Rhea" id="RHEA:52716"/>
        <dbReference type="ChEBI" id="CHEBI:15378"/>
        <dbReference type="ChEBI" id="CHEBI:57287"/>
        <dbReference type="ChEBI" id="CHEBI:57783"/>
        <dbReference type="ChEBI" id="CHEBI:58349"/>
        <dbReference type="ChEBI" id="CHEBI:77396"/>
        <dbReference type="ChEBI" id="CHEBI:83139"/>
        <dbReference type="EC" id="1.2.1.84"/>
    </reaction>
</comment>
<dbReference type="InterPro" id="IPR013120">
    <property type="entry name" value="FAR_NAD-bd"/>
</dbReference>
<comment type="function">
    <text evidence="4">Catalyzes the reduction of fatty acyl-CoA to fatty alcohols.</text>
</comment>
<proteinExistence type="inferred from homology"/>
<dbReference type="Proteomes" id="UP000682892">
    <property type="component" value="Unassembled WGS sequence"/>
</dbReference>
<dbReference type="VEuPathDB" id="VectorBase:AAEL000882"/>
<evidence type="ECO:0000256" key="1">
    <source>
        <dbReference type="ARBA" id="ARBA00005928"/>
    </source>
</evidence>
<dbReference type="InterPro" id="IPR026055">
    <property type="entry name" value="FAR"/>
</dbReference>